<keyword evidence="3" id="KW-0378">Hydrolase</keyword>
<feature type="domain" description="Peptidase M20 dimerisation" evidence="4">
    <location>
        <begin position="199"/>
        <end position="350"/>
    </location>
</feature>
<organism evidence="5 6">
    <name type="scientific">Pseudonocardia ailaonensis</name>
    <dbReference type="NCBI Taxonomy" id="367279"/>
    <lineage>
        <taxon>Bacteria</taxon>
        <taxon>Bacillati</taxon>
        <taxon>Actinomycetota</taxon>
        <taxon>Actinomycetes</taxon>
        <taxon>Pseudonocardiales</taxon>
        <taxon>Pseudonocardiaceae</taxon>
        <taxon>Pseudonocardia</taxon>
    </lineage>
</organism>
<dbReference type="InterPro" id="IPR051458">
    <property type="entry name" value="Cyt/Met_Dipeptidase"/>
</dbReference>
<keyword evidence="2" id="KW-0479">Metal-binding</keyword>
<dbReference type="Proteomes" id="UP001500449">
    <property type="component" value="Unassembled WGS sequence"/>
</dbReference>
<evidence type="ECO:0000313" key="5">
    <source>
        <dbReference type="EMBL" id="GAA1841421.1"/>
    </source>
</evidence>
<evidence type="ECO:0000259" key="4">
    <source>
        <dbReference type="Pfam" id="PF07687"/>
    </source>
</evidence>
<evidence type="ECO:0000256" key="1">
    <source>
        <dbReference type="ARBA" id="ARBA00022670"/>
    </source>
</evidence>
<gene>
    <name evidence="5" type="ORF">GCM10009836_20980</name>
</gene>
<comment type="caution">
    <text evidence="5">The sequence shown here is derived from an EMBL/GenBank/DDBJ whole genome shotgun (WGS) entry which is preliminary data.</text>
</comment>
<dbReference type="NCBIfam" id="NF005914">
    <property type="entry name" value="PRK07907.1"/>
    <property type="match status" value="1"/>
</dbReference>
<dbReference type="SUPFAM" id="SSF53187">
    <property type="entry name" value="Zn-dependent exopeptidases"/>
    <property type="match status" value="1"/>
</dbReference>
<accession>A0ABN2MZB4</accession>
<dbReference type="Pfam" id="PF01546">
    <property type="entry name" value="Peptidase_M20"/>
    <property type="match status" value="1"/>
</dbReference>
<proteinExistence type="predicted"/>
<dbReference type="Pfam" id="PF07687">
    <property type="entry name" value="M20_dimer"/>
    <property type="match status" value="1"/>
</dbReference>
<evidence type="ECO:0000256" key="3">
    <source>
        <dbReference type="ARBA" id="ARBA00022801"/>
    </source>
</evidence>
<dbReference type="PANTHER" id="PTHR43270:SF12">
    <property type="entry name" value="SUCCINYL-DIAMINOPIMELATE DESUCCINYLASE"/>
    <property type="match status" value="1"/>
</dbReference>
<dbReference type="EMBL" id="BAAAQK010000005">
    <property type="protein sequence ID" value="GAA1841421.1"/>
    <property type="molecule type" value="Genomic_DNA"/>
</dbReference>
<name>A0ABN2MZB4_9PSEU</name>
<keyword evidence="1" id="KW-0645">Protease</keyword>
<protein>
    <submittedName>
        <fullName evidence="5">M20/M25/M40 family metallo-hydrolase</fullName>
    </submittedName>
</protein>
<reference evidence="5 6" key="1">
    <citation type="journal article" date="2019" name="Int. J. Syst. Evol. Microbiol.">
        <title>The Global Catalogue of Microorganisms (GCM) 10K type strain sequencing project: providing services to taxonomists for standard genome sequencing and annotation.</title>
        <authorList>
            <consortium name="The Broad Institute Genomics Platform"/>
            <consortium name="The Broad Institute Genome Sequencing Center for Infectious Disease"/>
            <person name="Wu L."/>
            <person name="Ma J."/>
        </authorList>
    </citation>
    <scope>NUCLEOTIDE SEQUENCE [LARGE SCALE GENOMIC DNA]</scope>
    <source>
        <strain evidence="5 6">JCM 16009</strain>
    </source>
</reference>
<keyword evidence="6" id="KW-1185">Reference proteome</keyword>
<dbReference type="PANTHER" id="PTHR43270">
    <property type="entry name" value="BETA-ALA-HIS DIPEPTIDASE"/>
    <property type="match status" value="1"/>
</dbReference>
<sequence length="457" mass="47180">MAAVTSSRDSIAAAVEAVIPGARADLERLVRIPSIWADPAHAADTEASAAAVAELAGALNPASVQIIRADGGAPAVVAQWPAPEGQPTVLLYAHHDVQPTGGDEQWTSPPFEPTGRDGRLYGRGAADDKAGVMTHLAVLRAYEGRPPVGVTLFVEGEEESGSPTLPALLAEHHELLAADVIVIADSANPAVDVPALTTSLRGLVDVVVEVSLLERPLHSGVFGGPVGDALTALTHALASLHDEKGEVAVDGLQRNEGTDAAAVTMPEEAFRAEAGLVEGAELLGTGTLAERVWHKPAIAVLGIDAPSVAESANVLLPKARAMVSMRLAPGEDTLGAREKLSAHLRAHVPWGAKVDITPGSGVAEPVALDATGSAYDAARRAFTEAYGNTTVETGIGGSIPFIAEFARTFPGAAVLVTGVGDPSSRWHGIDESLSLSMFATGVRAEAFFLEELRVTDM</sequence>
<dbReference type="Gene3D" id="3.40.630.10">
    <property type="entry name" value="Zn peptidases"/>
    <property type="match status" value="1"/>
</dbReference>
<evidence type="ECO:0000313" key="6">
    <source>
        <dbReference type="Proteomes" id="UP001500449"/>
    </source>
</evidence>
<dbReference type="Gene3D" id="3.30.70.360">
    <property type="match status" value="1"/>
</dbReference>
<dbReference type="InterPro" id="IPR011650">
    <property type="entry name" value="Peptidase_M20_dimer"/>
</dbReference>
<evidence type="ECO:0000256" key="2">
    <source>
        <dbReference type="ARBA" id="ARBA00022723"/>
    </source>
</evidence>
<dbReference type="InterPro" id="IPR002933">
    <property type="entry name" value="Peptidase_M20"/>
</dbReference>